<reference evidence="1 2" key="1">
    <citation type="submission" date="2016-04" db="EMBL/GenBank/DDBJ databases">
        <title>ATOL: Assembling a taxonomically balanced genome-scale reconstruction of the evolutionary history of the Enterobacteriaceae.</title>
        <authorList>
            <person name="Plunkett G.III."/>
            <person name="Neeno-Eckwall E.C."/>
            <person name="Glasner J.D."/>
            <person name="Perna N.T."/>
        </authorList>
    </citation>
    <scope>NUCLEOTIDE SEQUENCE [LARGE SCALE GENOMIC DNA]</scope>
    <source>
        <strain evidence="1 2">ATCC 12841</strain>
    </source>
</reference>
<dbReference type="Pfam" id="PF04796">
    <property type="entry name" value="RepA_C"/>
    <property type="match status" value="1"/>
</dbReference>
<proteinExistence type="predicted"/>
<dbReference type="Proteomes" id="UP000078431">
    <property type="component" value="Unassembled WGS sequence"/>
</dbReference>
<dbReference type="InterPro" id="IPR006881">
    <property type="entry name" value="RepA_C"/>
</dbReference>
<name>A0AA91EA21_9GAMM</name>
<comment type="caution">
    <text evidence="1">The sequence shown here is derived from an EMBL/GenBank/DDBJ whole genome shotgun (WGS) entry which is preliminary data.</text>
</comment>
<dbReference type="EMBL" id="LXEX01000067">
    <property type="protein sequence ID" value="OAT56744.1"/>
    <property type="molecule type" value="Genomic_DNA"/>
</dbReference>
<organism evidence="1 2">
    <name type="scientific">Obesumbacterium proteus ATCC 12841</name>
    <dbReference type="NCBI Taxonomy" id="1354268"/>
    <lineage>
        <taxon>Bacteria</taxon>
        <taxon>Pseudomonadati</taxon>
        <taxon>Pseudomonadota</taxon>
        <taxon>Gammaproteobacteria</taxon>
        <taxon>Enterobacterales</taxon>
        <taxon>Hafniaceae</taxon>
        <taxon>Obesumbacterium</taxon>
    </lineage>
</organism>
<sequence length="316" mass="35228">MTEIVPLGRRIDSMIRESLAIEYEDAKSAGMLGYMSRSLVQATLPHTDPKASYFERTNGIVTLSIVGKPSIGVPYGSVPRSLLAWICSEAVVTQSRELELGRSQSEFLGKLGMPNDGQYISSLKKQAHRLFSSMISLDGSRDSEIGLENVVIAKRAFLFWNPKKPDERSLWESTLTLTADFFEDVTSAPVPVDLRVLHHLRQSPLAMDIYTWACYRQFLLKAKGQGMVKIPWGALQAQFGSSYGRNATDANTDEKVLIAKAAQATRNFKHKFLKRLAEVGIFYPELVEGVSDTPQFLVMKSVKLHIPPQFKTVVSV</sequence>
<dbReference type="AlphaFoldDB" id="A0AA91EA21"/>
<evidence type="ECO:0000313" key="2">
    <source>
        <dbReference type="Proteomes" id="UP000078431"/>
    </source>
</evidence>
<dbReference type="RefSeq" id="WP_064645485.1">
    <property type="nucleotide sequence ID" value="NZ_LXEX01000067.1"/>
</dbReference>
<keyword evidence="2" id="KW-1185">Reference proteome</keyword>
<evidence type="ECO:0000313" key="1">
    <source>
        <dbReference type="EMBL" id="OAT56744.1"/>
    </source>
</evidence>
<protein>
    <submittedName>
        <fullName evidence="1">RepA family protein</fullName>
    </submittedName>
</protein>
<gene>
    <name evidence="1" type="ORF">M993_04560</name>
</gene>
<accession>A0AA91EA21</accession>